<keyword evidence="5" id="KW-0503">Monooxygenase</keyword>
<gene>
    <name evidence="7" type="ORF">FR943_17725</name>
</gene>
<evidence type="ECO:0000256" key="5">
    <source>
        <dbReference type="ARBA" id="ARBA00023033"/>
    </source>
</evidence>
<name>A0ABS6KQ35_9MYCO</name>
<comment type="caution">
    <text evidence="7">The sequence shown here is derived from an EMBL/GenBank/DDBJ whole genome shotgun (WGS) entry which is preliminary data.</text>
</comment>
<accession>A0ABS6KQ35</accession>
<evidence type="ECO:0000259" key="6">
    <source>
        <dbReference type="Pfam" id="PF01494"/>
    </source>
</evidence>
<evidence type="ECO:0000256" key="1">
    <source>
        <dbReference type="ARBA" id="ARBA00001974"/>
    </source>
</evidence>
<dbReference type="InterPro" id="IPR050493">
    <property type="entry name" value="FAD-dep_Monooxygenase_BioMet"/>
</dbReference>
<comment type="cofactor">
    <cofactor evidence="1">
        <name>FAD</name>
        <dbReference type="ChEBI" id="CHEBI:57692"/>
    </cofactor>
</comment>
<dbReference type="PANTHER" id="PTHR13789:SF318">
    <property type="entry name" value="GERANYLGERANYL DIPHOSPHATE REDUCTASE"/>
    <property type="match status" value="1"/>
</dbReference>
<dbReference type="InterPro" id="IPR002938">
    <property type="entry name" value="FAD-bd"/>
</dbReference>
<evidence type="ECO:0000313" key="7">
    <source>
        <dbReference type="EMBL" id="MBU9765677.1"/>
    </source>
</evidence>
<dbReference type="PANTHER" id="PTHR13789">
    <property type="entry name" value="MONOOXYGENASE"/>
    <property type="match status" value="1"/>
</dbReference>
<dbReference type="Pfam" id="PF01494">
    <property type="entry name" value="FAD_binding_3"/>
    <property type="match status" value="1"/>
</dbReference>
<reference evidence="7 8" key="1">
    <citation type="journal article" date="2021" name="Sci. Rep.">
        <title>Phenotypic and genomic hallmarks of a novel, potentially pathogenic rapidly growing Mycobacterium species related to the Mycobacterium fortuitum complex.</title>
        <authorList>
            <person name="Gharbi R."/>
            <person name="Khanna V."/>
            <person name="Frigui W."/>
            <person name="Mhenni B."/>
            <person name="Brosch R."/>
            <person name="Mardassi H."/>
        </authorList>
    </citation>
    <scope>NUCLEOTIDE SEQUENCE [LARGE SCALE GENOMIC DNA]</scope>
    <source>
        <strain evidence="7 8">TNTM28</strain>
    </source>
</reference>
<feature type="domain" description="FAD-binding" evidence="6">
    <location>
        <begin position="5"/>
        <end position="334"/>
    </location>
</feature>
<organism evidence="7 8">
    <name type="scientific">[Mycobacterium] fortunisiensis</name>
    <dbReference type="NCBI Taxonomy" id="2600579"/>
    <lineage>
        <taxon>Bacteria</taxon>
        <taxon>Bacillati</taxon>
        <taxon>Actinomycetota</taxon>
        <taxon>Actinomycetes</taxon>
        <taxon>Mycobacteriales</taxon>
        <taxon>Mycobacteriaceae</taxon>
        <taxon>Mycolicibacterium</taxon>
    </lineage>
</organism>
<keyword evidence="4" id="KW-0560">Oxidoreductase</keyword>
<protein>
    <submittedName>
        <fullName evidence="7">Salicylate hydroxylase</fullName>
    </submittedName>
</protein>
<evidence type="ECO:0000313" key="8">
    <source>
        <dbReference type="Proteomes" id="UP000812982"/>
    </source>
</evidence>
<dbReference type="EMBL" id="VOMB01000020">
    <property type="protein sequence ID" value="MBU9765677.1"/>
    <property type="molecule type" value="Genomic_DNA"/>
</dbReference>
<evidence type="ECO:0000256" key="3">
    <source>
        <dbReference type="ARBA" id="ARBA00022827"/>
    </source>
</evidence>
<dbReference type="Proteomes" id="UP000812982">
    <property type="component" value="Unassembled WGS sequence"/>
</dbReference>
<dbReference type="RefSeq" id="WP_217159486.1">
    <property type="nucleotide sequence ID" value="NZ_VOMB01000020.1"/>
</dbReference>
<evidence type="ECO:0000256" key="2">
    <source>
        <dbReference type="ARBA" id="ARBA00022630"/>
    </source>
</evidence>
<sequence>MTGLRVAVVGAGIGGLTAAIAMRANGIDATVYEQAHELKALGAGVAIATNGSRILSRLGVGDAVAAIAGPVTHYQFRTWQATPIAGEPSTLGFDDPARTWCLHRGEFQKALADALPAGALQLGRSCVGASEDSDGVHVEFADGTTVDADLLVGADGIHSRLQGKVTRAAEPVSEGIMAYRGLIPAERLHGIADMNASSMWLGPAQSFLAYPVSAGRFLNIVAFVPTNLSVAESWTAPGDVAELAAAYRDWDPKVSAIIGEMDSTFRWGIYDREPLNHWSTDRITLLGDSAHAVTPHLGQGANQAIEDAMTLAVALREADAGDLGPRLRRYEDLRMERTGLVRRQARAAGRIYRSTELGPRAQAEQLRAILDSVAIDTYDAERVAEQAGLAACGQPASAVTSNR</sequence>
<keyword evidence="2" id="KW-0285">Flavoprotein</keyword>
<proteinExistence type="predicted"/>
<keyword evidence="8" id="KW-1185">Reference proteome</keyword>
<evidence type="ECO:0000256" key="4">
    <source>
        <dbReference type="ARBA" id="ARBA00023002"/>
    </source>
</evidence>
<keyword evidence="3" id="KW-0274">FAD</keyword>